<dbReference type="Ensembl" id="ENSATET00000029958.2">
    <property type="protein sequence ID" value="ENSATEP00000029511.1"/>
    <property type="gene ID" value="ENSATEG00000020363.2"/>
</dbReference>
<sequence length="139" mass="15034">MCFLFLSFATESVSFANIRKQVRPVSYAKEVKFGADARGPHAAGGGPACRCCGPVTMGPKVKERRWGLVFGFRVEVPLTAPTNTRKLVPAGADVANNTKRGRPAWHHHCQQCGLVPLRRGFFDTISKGANPVEIPAAES</sequence>
<organism evidence="1 2">
    <name type="scientific">Anabas testudineus</name>
    <name type="common">Climbing perch</name>
    <name type="synonym">Anthias testudineus</name>
    <dbReference type="NCBI Taxonomy" id="64144"/>
    <lineage>
        <taxon>Eukaryota</taxon>
        <taxon>Metazoa</taxon>
        <taxon>Chordata</taxon>
        <taxon>Craniata</taxon>
        <taxon>Vertebrata</taxon>
        <taxon>Euteleostomi</taxon>
        <taxon>Actinopterygii</taxon>
        <taxon>Neopterygii</taxon>
        <taxon>Teleostei</taxon>
        <taxon>Neoteleostei</taxon>
        <taxon>Acanthomorphata</taxon>
        <taxon>Anabantaria</taxon>
        <taxon>Anabantiformes</taxon>
        <taxon>Anabantoidei</taxon>
        <taxon>Anabantidae</taxon>
        <taxon>Anabas</taxon>
    </lineage>
</organism>
<name>A0A3Q1K8N7_ANATE</name>
<dbReference type="AlphaFoldDB" id="A0A3Q1K8N7"/>
<keyword evidence="2" id="KW-1185">Reference proteome</keyword>
<protein>
    <submittedName>
        <fullName evidence="1">Uncharacterized protein</fullName>
    </submittedName>
</protein>
<proteinExistence type="predicted"/>
<dbReference type="InParanoid" id="A0A3Q1K8N7"/>
<accession>A0A3Q1K8N7</accession>
<dbReference type="Proteomes" id="UP000265040">
    <property type="component" value="Chromosome 21"/>
</dbReference>
<reference evidence="1" key="1">
    <citation type="submission" date="2021-04" db="EMBL/GenBank/DDBJ databases">
        <authorList>
            <consortium name="Wellcome Sanger Institute Data Sharing"/>
        </authorList>
    </citation>
    <scope>NUCLEOTIDE SEQUENCE [LARGE SCALE GENOMIC DNA]</scope>
</reference>
<reference evidence="1" key="3">
    <citation type="submission" date="2025-09" db="UniProtKB">
        <authorList>
            <consortium name="Ensembl"/>
        </authorList>
    </citation>
    <scope>IDENTIFICATION</scope>
</reference>
<evidence type="ECO:0000313" key="1">
    <source>
        <dbReference type="Ensembl" id="ENSATEP00000029511.1"/>
    </source>
</evidence>
<reference evidence="1" key="2">
    <citation type="submission" date="2025-08" db="UniProtKB">
        <authorList>
            <consortium name="Ensembl"/>
        </authorList>
    </citation>
    <scope>IDENTIFICATION</scope>
</reference>
<evidence type="ECO:0000313" key="2">
    <source>
        <dbReference type="Proteomes" id="UP000265040"/>
    </source>
</evidence>